<dbReference type="EMBL" id="KZ613895">
    <property type="protein sequence ID" value="PMD53116.1"/>
    <property type="molecule type" value="Genomic_DNA"/>
</dbReference>
<dbReference type="STRING" id="1095630.A0A2J6SQR5"/>
<name>A0A2J6SQR5_9HELO</name>
<gene>
    <name evidence="2" type="ORF">K444DRAFT_619782</name>
</gene>
<proteinExistence type="predicted"/>
<dbReference type="GeneID" id="36589653"/>
<evidence type="ECO:0000313" key="2">
    <source>
        <dbReference type="EMBL" id="PMD53116.1"/>
    </source>
</evidence>
<keyword evidence="3" id="KW-1185">Reference proteome</keyword>
<evidence type="ECO:0008006" key="4">
    <source>
        <dbReference type="Google" id="ProtNLM"/>
    </source>
</evidence>
<dbReference type="Proteomes" id="UP000235371">
    <property type="component" value="Unassembled WGS sequence"/>
</dbReference>
<accession>A0A2J6SQR5</accession>
<dbReference type="InParanoid" id="A0A2J6SQR5"/>
<sequence length="177" mass="19559">MDPTTIQGGDDNPPPYHPGNWFSGGSSQPSSSSSQRANSIRDQLQRMNTVSSTFKANQEPANPIAEGIHSDLVRLQEIILELRLGGKDGGSAKGPAAENGIPHELEKQIEELFDQVRNNLRLAGDEDEQILRGNDVHRRNASGETALHIAARKRPVDLSRPGQAVEVEMYVFWYEYV</sequence>
<feature type="compositionally biased region" description="Low complexity" evidence="1">
    <location>
        <begin position="23"/>
        <end position="35"/>
    </location>
</feature>
<protein>
    <recommendedName>
        <fullName evidence="4">Ankyrin</fullName>
    </recommendedName>
</protein>
<dbReference type="OrthoDB" id="426293at2759"/>
<evidence type="ECO:0000313" key="3">
    <source>
        <dbReference type="Proteomes" id="UP000235371"/>
    </source>
</evidence>
<evidence type="ECO:0000256" key="1">
    <source>
        <dbReference type="SAM" id="MobiDB-lite"/>
    </source>
</evidence>
<dbReference type="RefSeq" id="XP_024730020.1">
    <property type="nucleotide sequence ID" value="XM_024881576.1"/>
</dbReference>
<feature type="region of interest" description="Disordered" evidence="1">
    <location>
        <begin position="1"/>
        <end position="42"/>
    </location>
</feature>
<dbReference type="AlphaFoldDB" id="A0A2J6SQR5"/>
<reference evidence="2 3" key="1">
    <citation type="submission" date="2016-04" db="EMBL/GenBank/DDBJ databases">
        <title>A degradative enzymes factory behind the ericoid mycorrhizal symbiosis.</title>
        <authorList>
            <consortium name="DOE Joint Genome Institute"/>
            <person name="Martino E."/>
            <person name="Morin E."/>
            <person name="Grelet G."/>
            <person name="Kuo A."/>
            <person name="Kohler A."/>
            <person name="Daghino S."/>
            <person name="Barry K."/>
            <person name="Choi C."/>
            <person name="Cichocki N."/>
            <person name="Clum A."/>
            <person name="Copeland A."/>
            <person name="Hainaut M."/>
            <person name="Haridas S."/>
            <person name="Labutti K."/>
            <person name="Lindquist E."/>
            <person name="Lipzen A."/>
            <person name="Khouja H.-R."/>
            <person name="Murat C."/>
            <person name="Ohm R."/>
            <person name="Olson A."/>
            <person name="Spatafora J."/>
            <person name="Veneault-Fourrey C."/>
            <person name="Henrissat B."/>
            <person name="Grigoriev I."/>
            <person name="Martin F."/>
            <person name="Perotto S."/>
        </authorList>
    </citation>
    <scope>NUCLEOTIDE SEQUENCE [LARGE SCALE GENOMIC DNA]</scope>
    <source>
        <strain evidence="2 3">E</strain>
    </source>
</reference>
<organism evidence="2 3">
    <name type="scientific">Hyaloscypha bicolor E</name>
    <dbReference type="NCBI Taxonomy" id="1095630"/>
    <lineage>
        <taxon>Eukaryota</taxon>
        <taxon>Fungi</taxon>
        <taxon>Dikarya</taxon>
        <taxon>Ascomycota</taxon>
        <taxon>Pezizomycotina</taxon>
        <taxon>Leotiomycetes</taxon>
        <taxon>Helotiales</taxon>
        <taxon>Hyaloscyphaceae</taxon>
        <taxon>Hyaloscypha</taxon>
        <taxon>Hyaloscypha bicolor</taxon>
    </lineage>
</organism>